<keyword evidence="7" id="KW-1185">Reference proteome</keyword>
<dbReference type="Pfam" id="PF02798">
    <property type="entry name" value="GST_N"/>
    <property type="match status" value="1"/>
</dbReference>
<dbReference type="InterPro" id="IPR040079">
    <property type="entry name" value="Glutathione_S-Trfase"/>
</dbReference>
<dbReference type="InterPro" id="IPR036282">
    <property type="entry name" value="Glutathione-S-Trfase_C_sf"/>
</dbReference>
<evidence type="ECO:0000313" key="7">
    <source>
        <dbReference type="Proteomes" id="UP000886469"/>
    </source>
</evidence>
<evidence type="ECO:0000256" key="3">
    <source>
        <dbReference type="RuleBase" id="RU003494"/>
    </source>
</evidence>
<dbReference type="SFLD" id="SFLDG00358">
    <property type="entry name" value="Main_(cytGST)"/>
    <property type="match status" value="1"/>
</dbReference>
<dbReference type="SUPFAM" id="SSF47616">
    <property type="entry name" value="GST C-terminal domain-like"/>
    <property type="match status" value="1"/>
</dbReference>
<evidence type="ECO:0000256" key="1">
    <source>
        <dbReference type="ARBA" id="ARBA00012452"/>
    </source>
</evidence>
<evidence type="ECO:0000259" key="4">
    <source>
        <dbReference type="PROSITE" id="PS50404"/>
    </source>
</evidence>
<sequence>MQRLVVAAPGVALIEWERIEQDTGPITWSFGCPTSSNFAVTEYCCYRGCPQTPISYVTPIHPERSRIMSQPIVYGDAISTYVRTVRLALEEKGVSHTLAAVDLVKGQHKEKDHLARHPWGKMPAFEHAGIVFYEASAILRYIDEVFPEPALMPSTPVERARVNQVMSIVDSYGYPASITNIFIPRVLVPALGGQTDEAQVDAAKPQAALFLKEIGRLLDGANYFGGTNVSLADLHVLPVLTYLQATPEGQALIAATPNIAAWMGRMSERSSVQAVMPAA</sequence>
<dbReference type="InterPro" id="IPR010987">
    <property type="entry name" value="Glutathione-S-Trfase_C-like"/>
</dbReference>
<dbReference type="EC" id="2.5.1.18" evidence="1"/>
<feature type="domain" description="GST N-terminal" evidence="4">
    <location>
        <begin position="69"/>
        <end position="150"/>
    </location>
</feature>
<dbReference type="InterPro" id="IPR004045">
    <property type="entry name" value="Glutathione_S-Trfase_N"/>
</dbReference>
<keyword evidence="2" id="KW-0808">Transferase</keyword>
<comment type="caution">
    <text evidence="6">The sequence shown here is derived from an EMBL/GenBank/DDBJ whole genome shotgun (WGS) entry which is preliminary data.</text>
</comment>
<feature type="domain" description="GST C-terminal" evidence="5">
    <location>
        <begin position="155"/>
        <end position="279"/>
    </location>
</feature>
<proteinExistence type="inferred from homology"/>
<dbReference type="Gene3D" id="3.40.30.10">
    <property type="entry name" value="Glutaredoxin"/>
    <property type="match status" value="1"/>
</dbReference>
<dbReference type="EMBL" id="SPMX01000013">
    <property type="protein sequence ID" value="NMQ04917.1"/>
    <property type="molecule type" value="Genomic_DNA"/>
</dbReference>
<dbReference type="PANTHER" id="PTHR43900">
    <property type="entry name" value="GLUTATHIONE S-TRANSFERASE RHO"/>
    <property type="match status" value="1"/>
</dbReference>
<dbReference type="Proteomes" id="UP000886469">
    <property type="component" value="Unassembled WGS sequence"/>
</dbReference>
<dbReference type="SFLD" id="SFLDS00019">
    <property type="entry name" value="Glutathione_Transferase_(cytos"/>
    <property type="match status" value="1"/>
</dbReference>
<comment type="similarity">
    <text evidence="3">Belongs to the GST superfamily.</text>
</comment>
<organism evidence="6 7">
    <name type="scientific">Candidatus Accumulibacter contiguus</name>
    <dbReference type="NCBI Taxonomy" id="2954381"/>
    <lineage>
        <taxon>Bacteria</taxon>
        <taxon>Pseudomonadati</taxon>
        <taxon>Pseudomonadota</taxon>
        <taxon>Betaproteobacteria</taxon>
        <taxon>Candidatus Accumulibacter</taxon>
    </lineage>
</organism>
<reference evidence="6" key="1">
    <citation type="submission" date="2019-03" db="EMBL/GenBank/DDBJ databases">
        <title>Metabolic reconstructions from genomes of highly enriched 'Candidatus Accumulibacter' and 'Candidatus Competibacter' bioreactor populations.</title>
        <authorList>
            <person name="Annavajhala M.K."/>
            <person name="Welles L."/>
            <person name="Abbas B."/>
            <person name="Sorokin D."/>
            <person name="Park H."/>
            <person name="Van Loosdrecht M."/>
            <person name="Chandran K."/>
        </authorList>
    </citation>
    <scope>NUCLEOTIDE SEQUENCE</scope>
    <source>
        <strain evidence="6">SBR_L</strain>
    </source>
</reference>
<evidence type="ECO:0000259" key="5">
    <source>
        <dbReference type="PROSITE" id="PS50405"/>
    </source>
</evidence>
<evidence type="ECO:0000256" key="2">
    <source>
        <dbReference type="ARBA" id="ARBA00022679"/>
    </source>
</evidence>
<evidence type="ECO:0000313" key="6">
    <source>
        <dbReference type="EMBL" id="NMQ04917.1"/>
    </source>
</evidence>
<gene>
    <name evidence="6" type="ORF">E4Q08_06415</name>
</gene>
<dbReference type="Pfam" id="PF00043">
    <property type="entry name" value="GST_C"/>
    <property type="match status" value="1"/>
</dbReference>
<dbReference type="Gene3D" id="1.20.1050.10">
    <property type="match status" value="1"/>
</dbReference>
<dbReference type="InterPro" id="IPR036249">
    <property type="entry name" value="Thioredoxin-like_sf"/>
</dbReference>
<accession>A0ABX1T9L0</accession>
<name>A0ABX1T9L0_9PROT</name>
<dbReference type="PANTHER" id="PTHR43900:SF3">
    <property type="entry name" value="GLUTATHIONE S-TRANSFERASE RHO"/>
    <property type="match status" value="1"/>
</dbReference>
<dbReference type="SUPFAM" id="SSF52833">
    <property type="entry name" value="Thioredoxin-like"/>
    <property type="match status" value="1"/>
</dbReference>
<dbReference type="PROSITE" id="PS50405">
    <property type="entry name" value="GST_CTER"/>
    <property type="match status" value="1"/>
</dbReference>
<protein>
    <recommendedName>
        <fullName evidence="1">glutathione transferase</fullName>
        <ecNumber evidence="1">2.5.1.18</ecNumber>
    </recommendedName>
</protein>
<dbReference type="InterPro" id="IPR004046">
    <property type="entry name" value="GST_C"/>
</dbReference>
<dbReference type="PROSITE" id="PS50404">
    <property type="entry name" value="GST_NTER"/>
    <property type="match status" value="1"/>
</dbReference>